<organism evidence="5 6">
    <name type="scientific">Rasamsonia emersonii (strain ATCC 16479 / CBS 393.64 / IMI 116815)</name>
    <dbReference type="NCBI Taxonomy" id="1408163"/>
    <lineage>
        <taxon>Eukaryota</taxon>
        <taxon>Fungi</taxon>
        <taxon>Dikarya</taxon>
        <taxon>Ascomycota</taxon>
        <taxon>Pezizomycotina</taxon>
        <taxon>Eurotiomycetes</taxon>
        <taxon>Eurotiomycetidae</taxon>
        <taxon>Eurotiales</taxon>
        <taxon>Trichocomaceae</taxon>
        <taxon>Rasamsonia</taxon>
    </lineage>
</organism>
<feature type="compositionally biased region" description="Polar residues" evidence="3">
    <location>
        <begin position="73"/>
        <end position="84"/>
    </location>
</feature>
<keyword evidence="2" id="KW-0808">Transferase</keyword>
<feature type="region of interest" description="Disordered" evidence="3">
    <location>
        <begin position="36"/>
        <end position="84"/>
    </location>
</feature>
<sequence>MRGEKFPFFLLPPSLSTLFSLLNPFVSTPKLTLTIKREMEGTPPNSKHTASPERRSDVMPPDSDGSSDDSDSQGNQPDTRTSGTFRKIRRTLFSKDYVPHWDSTAAFREFYRTGMRDAIIVSFQVKPPEFRPEYEESASAITIKVLKPRRQDSSRDCAPIMGYIRYIKNTKRVELLNANARLDPKHIKLGSSSKHKNNVLAGCHGEGFKLAALAMSRENYQVRFEANNLYWNFGFRGPEKNRFYATITNSKGLTPPSDSECQKAVKGLTGFSRRHPFDVLVTIGSGPSGTAREVQVDEFQRWLDIIFDVRRPSDPASVIETDHGDLILDPAFSGKLYLKGLLLPNANQAAKNFIQGYNFFYGKNIWESAIDKEEAICLPKFVHLLRYCSEYPDIRLVEPLFDSRIRKKIWNFLRHEANDRLFYYRDKSGHKEFDLIETSLRKQPVPIPEILWTLLRREGLIRNAHEEQAHIFRKSEPSRCPSAIFPRTIRHAFQALMARAWCNGDGQDAAYACATSDLEQSWRAQTGPPRTTERGDLLTVRELARLQGFPDDFVFYGSKERQYEQVLEAFPPPVAKAIAEQMECNHIFLLQASDSTVVEVQNALPDWEWETAIMEVDNNE</sequence>
<keyword evidence="6" id="KW-1185">Reference proteome</keyword>
<gene>
    <name evidence="5" type="ORF">T310_4875</name>
</gene>
<name>A0A0F4YS11_RASE3</name>
<dbReference type="Proteomes" id="UP000053958">
    <property type="component" value="Unassembled WGS sequence"/>
</dbReference>
<evidence type="ECO:0008006" key="7">
    <source>
        <dbReference type="Google" id="ProtNLM"/>
    </source>
</evidence>
<dbReference type="GO" id="GO:0008168">
    <property type="term" value="F:methyltransferase activity"/>
    <property type="evidence" value="ECO:0007669"/>
    <property type="project" value="UniProtKB-KW"/>
</dbReference>
<keyword evidence="1" id="KW-0489">Methyltransferase</keyword>
<feature type="signal peptide" evidence="4">
    <location>
        <begin position="1"/>
        <end position="16"/>
    </location>
</feature>
<dbReference type="SUPFAM" id="SSF53335">
    <property type="entry name" value="S-adenosyl-L-methionine-dependent methyltransferases"/>
    <property type="match status" value="1"/>
</dbReference>
<proteinExistence type="predicted"/>
<evidence type="ECO:0000256" key="3">
    <source>
        <dbReference type="SAM" id="MobiDB-lite"/>
    </source>
</evidence>
<dbReference type="OrthoDB" id="4227368at2759"/>
<evidence type="ECO:0000313" key="5">
    <source>
        <dbReference type="EMBL" id="KKA21082.1"/>
    </source>
</evidence>
<dbReference type="EMBL" id="LASV01000206">
    <property type="protein sequence ID" value="KKA21082.1"/>
    <property type="molecule type" value="Genomic_DNA"/>
</dbReference>
<accession>A0A0F4YS11</accession>
<dbReference type="Pfam" id="PF00145">
    <property type="entry name" value="DNA_methylase"/>
    <property type="match status" value="1"/>
</dbReference>
<comment type="caution">
    <text evidence="5">The sequence shown here is derived from an EMBL/GenBank/DDBJ whole genome shotgun (WGS) entry which is preliminary data.</text>
</comment>
<feature type="chain" id="PRO_5005180999" description="DNA (cytosine-5-)-methyltransferase" evidence="4">
    <location>
        <begin position="17"/>
        <end position="620"/>
    </location>
</feature>
<evidence type="ECO:0000256" key="4">
    <source>
        <dbReference type="SAM" id="SignalP"/>
    </source>
</evidence>
<protein>
    <recommendedName>
        <fullName evidence="7">DNA (cytosine-5-)-methyltransferase</fullName>
    </recommendedName>
</protein>
<reference evidence="5 6" key="1">
    <citation type="submission" date="2015-04" db="EMBL/GenBank/DDBJ databases">
        <authorList>
            <person name="Heijne W.H."/>
            <person name="Fedorova N.D."/>
            <person name="Nierman W.C."/>
            <person name="Vollebregt A.W."/>
            <person name="Zhao Z."/>
            <person name="Wu L."/>
            <person name="Kumar M."/>
            <person name="Stam H."/>
            <person name="van den Berg M.A."/>
            <person name="Pel H.J."/>
        </authorList>
    </citation>
    <scope>NUCLEOTIDE SEQUENCE [LARGE SCALE GENOMIC DNA]</scope>
    <source>
        <strain evidence="5 6">CBS 393.64</strain>
    </source>
</reference>
<keyword evidence="4" id="KW-0732">Signal</keyword>
<dbReference type="GeneID" id="25317222"/>
<dbReference type="InterPro" id="IPR001525">
    <property type="entry name" value="C5_MeTfrase"/>
</dbReference>
<dbReference type="InterPro" id="IPR029063">
    <property type="entry name" value="SAM-dependent_MTases_sf"/>
</dbReference>
<dbReference type="GO" id="GO:0032259">
    <property type="term" value="P:methylation"/>
    <property type="evidence" value="ECO:0007669"/>
    <property type="project" value="UniProtKB-KW"/>
</dbReference>
<evidence type="ECO:0000313" key="6">
    <source>
        <dbReference type="Proteomes" id="UP000053958"/>
    </source>
</evidence>
<dbReference type="RefSeq" id="XP_013327694.1">
    <property type="nucleotide sequence ID" value="XM_013472240.1"/>
</dbReference>
<evidence type="ECO:0000256" key="1">
    <source>
        <dbReference type="ARBA" id="ARBA00022603"/>
    </source>
</evidence>
<evidence type="ECO:0000256" key="2">
    <source>
        <dbReference type="ARBA" id="ARBA00022679"/>
    </source>
</evidence>
<dbReference type="Gene3D" id="3.90.120.10">
    <property type="entry name" value="DNA Methylase, subunit A, domain 2"/>
    <property type="match status" value="1"/>
</dbReference>
<dbReference type="AlphaFoldDB" id="A0A0F4YS11"/>